<dbReference type="OrthoDB" id="6437255at2759"/>
<protein>
    <submittedName>
        <fullName evidence="2">Uncharacterized protein</fullName>
    </submittedName>
</protein>
<evidence type="ECO:0000313" key="3">
    <source>
        <dbReference type="Proteomes" id="UP000887013"/>
    </source>
</evidence>
<feature type="compositionally biased region" description="Basic and acidic residues" evidence="1">
    <location>
        <begin position="717"/>
        <end position="726"/>
    </location>
</feature>
<dbReference type="AlphaFoldDB" id="A0A8X6QFY4"/>
<feature type="region of interest" description="Disordered" evidence="1">
    <location>
        <begin position="708"/>
        <end position="732"/>
    </location>
</feature>
<feature type="compositionally biased region" description="Basic and acidic residues" evidence="1">
    <location>
        <begin position="27"/>
        <end position="38"/>
    </location>
</feature>
<gene>
    <name evidence="2" type="primary">AVEN_41759_1</name>
    <name evidence="2" type="ORF">NPIL_547071</name>
</gene>
<evidence type="ECO:0000313" key="2">
    <source>
        <dbReference type="EMBL" id="GFU16524.1"/>
    </source>
</evidence>
<name>A0A8X6QFY4_NEPPI</name>
<evidence type="ECO:0000256" key="1">
    <source>
        <dbReference type="SAM" id="MobiDB-lite"/>
    </source>
</evidence>
<proteinExistence type="predicted"/>
<sequence length="838" mass="96162">MGEDNLKSNMMGKRKLRQNITAIDATETEKKSSLKDPENSPVSKRTRIKKIKNKNVKKENKIEDINFDSCNSLCDEKNEGNQDEVNIYPKKELDVIQEAEGNESEVVSKNNPLNSVASSNGYACTEMNSNFKITSEVNLLLLEMINHVCENDGEIKIWTATVFQLDTDLRKGRNILVNNNKQPNTEGIVTNIPHLAYTKINGPSKDINASENSNFNNPGFKRIQDLKIFENNPDNSANKITAIEKDMSLRNSGETEITQKKVENEENRNISDFQEENVSKFNDQKKTNEFKRRKEYKMSEANETDLNGIKQKKQKMNCETFSEILESDLSNELKNSENLHLNRNDSKNSLKDYSGNMVHTPSRSKKIISHKDTFTMKDNLHNGSNEKLRISNQFENIAISRYKLTDNLESQNFQTDFSKIPESYNKRKSLKKTLSIPYMSALDYDKEFKLMNIEPQSKKSQVEAVPLTSNQNDISEFNCQNFNLCSFSKKRSIDENLSTINNSEEKILSDFNSSNEDSLKITNKANSKLLSSEMEVLCCKRTKYDNKSDTISQEEFGTGETDNNLDKMEHQINSLSSSETMNIISDITHIKKQNIENVLSKIFTDDNFIPETITFREKGENDDTDVIPTGIFKHLNEIYEYNTETTSIHVKCASGNLTIHDVNNFQDGELIKSEEIKNKNSSESPIEKLKMGESIFLISGKDCITSANKTDITSQQENRHSEKNFDVENENPDAERDIKKIYDSLNVLSKSKGILNSKTDDYQHNSVEKNKKDILEIIGGRDYDTDITVENMNETKENKYLEKTCIEHDKTSEEKYFTGNNFQHYKIRNRFANHCLVY</sequence>
<dbReference type="EMBL" id="BMAW01126384">
    <property type="protein sequence ID" value="GFU16524.1"/>
    <property type="molecule type" value="Genomic_DNA"/>
</dbReference>
<dbReference type="Proteomes" id="UP000887013">
    <property type="component" value="Unassembled WGS sequence"/>
</dbReference>
<organism evidence="2 3">
    <name type="scientific">Nephila pilipes</name>
    <name type="common">Giant wood spider</name>
    <name type="synonym">Nephila maculata</name>
    <dbReference type="NCBI Taxonomy" id="299642"/>
    <lineage>
        <taxon>Eukaryota</taxon>
        <taxon>Metazoa</taxon>
        <taxon>Ecdysozoa</taxon>
        <taxon>Arthropoda</taxon>
        <taxon>Chelicerata</taxon>
        <taxon>Arachnida</taxon>
        <taxon>Araneae</taxon>
        <taxon>Araneomorphae</taxon>
        <taxon>Entelegynae</taxon>
        <taxon>Araneoidea</taxon>
        <taxon>Nephilidae</taxon>
        <taxon>Nephila</taxon>
    </lineage>
</organism>
<feature type="region of interest" description="Disordered" evidence="1">
    <location>
        <begin position="1"/>
        <end position="45"/>
    </location>
</feature>
<feature type="compositionally biased region" description="Basic and acidic residues" evidence="1">
    <location>
        <begin position="340"/>
        <end position="350"/>
    </location>
</feature>
<comment type="caution">
    <text evidence="2">The sequence shown here is derived from an EMBL/GenBank/DDBJ whole genome shotgun (WGS) entry which is preliminary data.</text>
</comment>
<accession>A0A8X6QFY4</accession>
<feature type="region of interest" description="Disordered" evidence="1">
    <location>
        <begin position="340"/>
        <end position="359"/>
    </location>
</feature>
<keyword evidence="3" id="KW-1185">Reference proteome</keyword>
<reference evidence="2" key="1">
    <citation type="submission" date="2020-08" db="EMBL/GenBank/DDBJ databases">
        <title>Multicomponent nature underlies the extraordinary mechanical properties of spider dragline silk.</title>
        <authorList>
            <person name="Kono N."/>
            <person name="Nakamura H."/>
            <person name="Mori M."/>
            <person name="Yoshida Y."/>
            <person name="Ohtoshi R."/>
            <person name="Malay A.D."/>
            <person name="Moran D.A.P."/>
            <person name="Tomita M."/>
            <person name="Numata K."/>
            <person name="Arakawa K."/>
        </authorList>
    </citation>
    <scope>NUCLEOTIDE SEQUENCE</scope>
</reference>